<dbReference type="InterPro" id="IPR036979">
    <property type="entry name" value="CM_dom_sf"/>
</dbReference>
<gene>
    <name evidence="9" type="ORF">B9J98_00240</name>
</gene>
<dbReference type="Gene3D" id="1.20.59.10">
    <property type="entry name" value="Chorismate mutase"/>
    <property type="match status" value="1"/>
</dbReference>
<comment type="cofactor">
    <cofactor evidence="1 7">
        <name>pyridoxal 5'-phosphate</name>
        <dbReference type="ChEBI" id="CHEBI:597326"/>
    </cofactor>
</comment>
<dbReference type="Pfam" id="PF01817">
    <property type="entry name" value="CM_2"/>
    <property type="match status" value="1"/>
</dbReference>
<dbReference type="PROSITE" id="PS00105">
    <property type="entry name" value="AA_TRANSFER_CLASS_1"/>
    <property type="match status" value="1"/>
</dbReference>
<dbReference type="CDD" id="cd00609">
    <property type="entry name" value="AAT_like"/>
    <property type="match status" value="1"/>
</dbReference>
<dbReference type="Gene3D" id="3.40.640.10">
    <property type="entry name" value="Type I PLP-dependent aspartate aminotransferase-like (Major domain)"/>
    <property type="match status" value="1"/>
</dbReference>
<dbReference type="InterPro" id="IPR004839">
    <property type="entry name" value="Aminotransferase_I/II_large"/>
</dbReference>
<dbReference type="PANTHER" id="PTHR46383">
    <property type="entry name" value="ASPARTATE AMINOTRANSFERASE"/>
    <property type="match status" value="1"/>
</dbReference>
<dbReference type="GO" id="GO:0046417">
    <property type="term" value="P:chorismate metabolic process"/>
    <property type="evidence" value="ECO:0007669"/>
    <property type="project" value="InterPro"/>
</dbReference>
<feature type="domain" description="Chorismate mutase" evidence="8">
    <location>
        <begin position="3"/>
        <end position="94"/>
    </location>
</feature>
<reference evidence="9 10" key="1">
    <citation type="submission" date="2017-04" db="EMBL/GenBank/DDBJ databases">
        <title>Draft Aigarchaeota genome from a New Zealand hot spring.</title>
        <authorList>
            <person name="Reysenbach A.-L."/>
            <person name="Donaho J.A."/>
            <person name="Gerhart J."/>
            <person name="Kelley J.F."/>
            <person name="Kouba K."/>
            <person name="Podar M."/>
            <person name="Stott M."/>
        </authorList>
    </citation>
    <scope>NUCLEOTIDE SEQUENCE [LARGE SCALE GENOMIC DNA]</scope>
    <source>
        <strain evidence="9">NZ13_MG1</strain>
    </source>
</reference>
<evidence type="ECO:0000259" key="8">
    <source>
        <dbReference type="PROSITE" id="PS51168"/>
    </source>
</evidence>
<dbReference type="Gene3D" id="3.90.1150.10">
    <property type="entry name" value="Aspartate Aminotransferase, domain 1"/>
    <property type="match status" value="1"/>
</dbReference>
<dbReference type="InterPro" id="IPR015424">
    <property type="entry name" value="PyrdxlP-dep_Trfase"/>
</dbReference>
<dbReference type="PANTHER" id="PTHR46383:SF1">
    <property type="entry name" value="ASPARTATE AMINOTRANSFERASE"/>
    <property type="match status" value="1"/>
</dbReference>
<comment type="caution">
    <text evidence="9">The sequence shown here is derived from an EMBL/GenBank/DDBJ whole genome shotgun (WGS) entry which is preliminary data.</text>
</comment>
<evidence type="ECO:0000256" key="1">
    <source>
        <dbReference type="ARBA" id="ARBA00001933"/>
    </source>
</evidence>
<protein>
    <recommendedName>
        <fullName evidence="7">Aminotransferase</fullName>
        <ecNumber evidence="7">2.6.1.-</ecNumber>
    </recommendedName>
</protein>
<evidence type="ECO:0000256" key="3">
    <source>
        <dbReference type="ARBA" id="ARBA00011738"/>
    </source>
</evidence>
<dbReference type="InterPro" id="IPR050596">
    <property type="entry name" value="AspAT/PAT-like"/>
</dbReference>
<accession>A0A2R7YBN9</accession>
<dbReference type="SUPFAM" id="SSF53383">
    <property type="entry name" value="PLP-dependent transferases"/>
    <property type="match status" value="1"/>
</dbReference>
<evidence type="ECO:0000256" key="7">
    <source>
        <dbReference type="RuleBase" id="RU000481"/>
    </source>
</evidence>
<keyword evidence="6" id="KW-0663">Pyridoxal phosphate</keyword>
<dbReference type="GO" id="GO:0008483">
    <property type="term" value="F:transaminase activity"/>
    <property type="evidence" value="ECO:0007669"/>
    <property type="project" value="UniProtKB-KW"/>
</dbReference>
<dbReference type="GO" id="GO:0004106">
    <property type="term" value="F:chorismate mutase activity"/>
    <property type="evidence" value="ECO:0007669"/>
    <property type="project" value="InterPro"/>
</dbReference>
<evidence type="ECO:0000256" key="2">
    <source>
        <dbReference type="ARBA" id="ARBA00007441"/>
    </source>
</evidence>
<dbReference type="InterPro" id="IPR004838">
    <property type="entry name" value="NHTrfase_class1_PyrdxlP-BS"/>
</dbReference>
<comment type="similarity">
    <text evidence="2 7">Belongs to the class-I pyridoxal-phosphate-dependent aminotransferase family.</text>
</comment>
<dbReference type="Proteomes" id="UP000244066">
    <property type="component" value="Unassembled WGS sequence"/>
</dbReference>
<keyword evidence="5 7" id="KW-0808">Transferase</keyword>
<dbReference type="InterPro" id="IPR036263">
    <property type="entry name" value="Chorismate_II_sf"/>
</dbReference>
<dbReference type="EC" id="2.6.1.-" evidence="7"/>
<dbReference type="InterPro" id="IPR015421">
    <property type="entry name" value="PyrdxlP-dep_Trfase_major"/>
</dbReference>
<dbReference type="GO" id="GO:0006520">
    <property type="term" value="P:amino acid metabolic process"/>
    <property type="evidence" value="ECO:0007669"/>
    <property type="project" value="InterPro"/>
</dbReference>
<dbReference type="AlphaFoldDB" id="A0A2R7YBN9"/>
<dbReference type="EMBL" id="NDWU01000001">
    <property type="protein sequence ID" value="PUA34312.1"/>
    <property type="molecule type" value="Genomic_DNA"/>
</dbReference>
<evidence type="ECO:0000256" key="5">
    <source>
        <dbReference type="ARBA" id="ARBA00022679"/>
    </source>
</evidence>
<dbReference type="SMART" id="SM00830">
    <property type="entry name" value="CM_2"/>
    <property type="match status" value="1"/>
</dbReference>
<dbReference type="InterPro" id="IPR002701">
    <property type="entry name" value="CM_II_prokaryot"/>
</dbReference>
<evidence type="ECO:0000313" key="9">
    <source>
        <dbReference type="EMBL" id="PUA34312.1"/>
    </source>
</evidence>
<dbReference type="SUPFAM" id="SSF48600">
    <property type="entry name" value="Chorismate mutase II"/>
    <property type="match status" value="1"/>
</dbReference>
<dbReference type="GO" id="GO:0030170">
    <property type="term" value="F:pyridoxal phosphate binding"/>
    <property type="evidence" value="ECO:0007669"/>
    <property type="project" value="InterPro"/>
</dbReference>
<evidence type="ECO:0000256" key="6">
    <source>
        <dbReference type="ARBA" id="ARBA00022898"/>
    </source>
</evidence>
<name>A0A2R7YBN9_9ARCH</name>
<evidence type="ECO:0000256" key="4">
    <source>
        <dbReference type="ARBA" id="ARBA00022576"/>
    </source>
</evidence>
<sequence>MPCTKDSELDKLRNEVLETTKEIFSLIAKRQSLCAEIGKLKQMKGLGVEDPSVERALRDSIAKEAMRLGIDKDFAQRLTTLLIEECTKVQPKPPERKVLTHRDIARMAEALEKQGIKVIRMDVGEPDFRAPGVVIERAYQEMRAGRSRYTEPKGKPELRQAIADYVRMRFGADIKPDQVIATIGGAFGVYLALASTISPGDEVVVIDPSWPIYKPCVRYVGGRPIVLETKLEDGWEPSLEELNEKISAATRAIILNYPCNPTGKALERKTFKGIAEIAQDRKLTLISDEVYADYNFTEKGHNTVLSYPDVSHVMISSFSKSWGMTGFRVGFVISDLERVNRMAAIQSMLITCIPEFIQYAAIEALKCLEDAKRNSDVMKERAEAVCKALEPLPVSFYKPDGAMYVFPRIDVEGIDGSEFAVKLLEKKNVSVAPGGAFGNYFNYFRISLGQPKESLLEGVRRIGEFLS</sequence>
<dbReference type="PROSITE" id="PS51168">
    <property type="entry name" value="CHORISMATE_MUT_2"/>
    <property type="match status" value="1"/>
</dbReference>
<comment type="subunit">
    <text evidence="3">Homodimer.</text>
</comment>
<organism evidence="9 10">
    <name type="scientific">Candidatus Terraquivivens tikiterensis</name>
    <dbReference type="NCBI Taxonomy" id="1980982"/>
    <lineage>
        <taxon>Archaea</taxon>
        <taxon>Nitrososphaerota</taxon>
        <taxon>Candidatus Wolframiiraptoraceae</taxon>
        <taxon>Candidatus Terraquivivens</taxon>
    </lineage>
</organism>
<evidence type="ECO:0000313" key="10">
    <source>
        <dbReference type="Proteomes" id="UP000244066"/>
    </source>
</evidence>
<dbReference type="Pfam" id="PF00155">
    <property type="entry name" value="Aminotran_1_2"/>
    <property type="match status" value="1"/>
</dbReference>
<proteinExistence type="inferred from homology"/>
<keyword evidence="4 7" id="KW-0032">Aminotransferase</keyword>
<dbReference type="InterPro" id="IPR015422">
    <property type="entry name" value="PyrdxlP-dep_Trfase_small"/>
</dbReference>